<protein>
    <submittedName>
        <fullName evidence="1">Uncharacterized protein</fullName>
    </submittedName>
</protein>
<dbReference type="Proteomes" id="UP000661858">
    <property type="component" value="Unassembled WGS sequence"/>
</dbReference>
<evidence type="ECO:0000313" key="1">
    <source>
        <dbReference type="EMBL" id="MBL1085988.1"/>
    </source>
</evidence>
<name>A0A937EP37_9ACTN</name>
<gene>
    <name evidence="1" type="ORF">JK359_29155</name>
</gene>
<organism evidence="1 2">
    <name type="scientific">Streptomyces actinomycinicus</name>
    <dbReference type="NCBI Taxonomy" id="1695166"/>
    <lineage>
        <taxon>Bacteria</taxon>
        <taxon>Bacillati</taxon>
        <taxon>Actinomycetota</taxon>
        <taxon>Actinomycetes</taxon>
        <taxon>Kitasatosporales</taxon>
        <taxon>Streptomycetaceae</taxon>
        <taxon>Streptomyces</taxon>
    </lineage>
</organism>
<proteinExistence type="predicted"/>
<evidence type="ECO:0000313" key="2">
    <source>
        <dbReference type="Proteomes" id="UP000661858"/>
    </source>
</evidence>
<comment type="caution">
    <text evidence="1">The sequence shown here is derived from an EMBL/GenBank/DDBJ whole genome shotgun (WGS) entry which is preliminary data.</text>
</comment>
<dbReference type="EMBL" id="JAERRK010000019">
    <property type="protein sequence ID" value="MBL1085988.1"/>
    <property type="molecule type" value="Genomic_DNA"/>
</dbReference>
<reference evidence="1" key="1">
    <citation type="submission" date="2021-01" db="EMBL/GenBank/DDBJ databases">
        <title>WGS of actinomycetes isolated from Thailand.</title>
        <authorList>
            <person name="Thawai C."/>
        </authorList>
    </citation>
    <scope>NUCLEOTIDE SEQUENCE</scope>
    <source>
        <strain evidence="1">RCU-197</strain>
    </source>
</reference>
<sequence>MRSPTTSLEAAVAVAGNAPKKWEKAHAFALSPPGITVGPTDAIAPIRPVAQTGASAS</sequence>
<dbReference type="AlphaFoldDB" id="A0A937EP37"/>
<accession>A0A937EP37</accession>
<dbReference type="RefSeq" id="WP_201841916.1">
    <property type="nucleotide sequence ID" value="NZ_JAERRK010000019.1"/>
</dbReference>
<keyword evidence="2" id="KW-1185">Reference proteome</keyword>